<dbReference type="PANTHER" id="PTHR42648:SF18">
    <property type="entry name" value="RETROTRANSPOSON, UNCLASSIFIED-LIKE PROTEIN"/>
    <property type="match status" value="1"/>
</dbReference>
<feature type="region of interest" description="Disordered" evidence="2">
    <location>
        <begin position="1222"/>
        <end position="1284"/>
    </location>
</feature>
<feature type="compositionally biased region" description="Polar residues" evidence="2">
    <location>
        <begin position="84"/>
        <end position="94"/>
    </location>
</feature>
<feature type="compositionally biased region" description="Acidic residues" evidence="2">
    <location>
        <begin position="1356"/>
        <end position="1372"/>
    </location>
</feature>
<dbReference type="InterPro" id="IPR054722">
    <property type="entry name" value="PolX-like_BBD"/>
</dbReference>
<evidence type="ECO:0000256" key="2">
    <source>
        <dbReference type="SAM" id="MobiDB-lite"/>
    </source>
</evidence>
<evidence type="ECO:0000259" key="3">
    <source>
        <dbReference type="PROSITE" id="PS50158"/>
    </source>
</evidence>
<accession>A0A1B7WPT7</accession>
<feature type="compositionally biased region" description="Low complexity" evidence="2">
    <location>
        <begin position="1659"/>
        <end position="1674"/>
    </location>
</feature>
<feature type="compositionally biased region" description="Polar residues" evidence="2">
    <location>
        <begin position="1298"/>
        <end position="1311"/>
    </location>
</feature>
<sequence>KEPTKKQRVRSDRNSNSIKNNINNQVAKSNSFKTSEISTDGLHNDKRGIVGTAMERALQRMPPFHNPTDTSEDIVETVNSEILFPSNQPFPSSLNDDESNLHSDDGDGTSTKRAFEQALTHHHAPIIGRKRAISVMEIDIDDHHKKRKISSECIPKWTPEEATLPLRTNLTTLPTTSAELYETFFRTPHEHVTPFFNHHIKAVIRDGTLVLPGTPPGTNSRRPPGTSASAHTVENALIHGDELNCPAPADGIGPMSERDPDAENAVNPNFNDDISDNGLTVVNMSATTSIYSQCSENSRNCVHLYAPELTRAIDTTHTSTTDGTRTKPMTEIFITNFQDENAEFPTTNSPPTTHDPLETTIPAQTRTQTKSAFRHPATKNYAATDIVKNKTTRFSIPHRFSNSKTAAPTSCNPFYFIPISEKAHKLRPTLIDSDDYEISSTKCNTSHTHQDLDIERIPTPYRFDRHPSPFTFASETFEPLFSHFSSTNSAYDCLSTTTGLTNFIEAMSSDHPDPYRLDTPFVPQPTDGTLDPIHHVPFLQHYSDLDTRTNPNAALLYYPDATLQDNINGPLTMRHLPACVDTSITAATFCLRYITANLATKECIRDLTTDHLRHFFRELHPVLLVNAATIPDNDDSIEYIQCMQHTLNRTTNLVMDNLPNEMLHHFPHGTPASYLSLLNDHQPGSLGHECALAILYALKTLHLIHFLTFPATQDAPYKHMPHDLSDIIRNVPSFATTLSLFPNRSNFRDVPAFIHTFFQDQQVATNPFDRRQDSQRSSYNDQPLHLGSSFLIAFTHSPLVNGFGDPTPGISSRSSLVARHLISAALQHHAHLSTKVTNSDDPDLQPTNIILGHLPPADMLFNYHCSAFPMATLPSLEQLNNAPQPTNPATTLAVNFVICQDLSTSHLEQIDIPDGNSQYSSVKSNFIPIPTNTHNYSIDFLPDHEYQLYRVTKTIDVIDPQRVLPQTSEPSNVLIYHGTHTENPSYTTGSPTEMPIPKEEAHTFPIIYDSGNLPIIFNNQNGLVEPYTSTSVQNLFKTQACIPMTATYEANEWTCPDTPSQLWRQSNPVHHVVDDPNTIPLDLATRLIQVITTKRGSDSVYRAWALPHLENALHHPTDQMTHNRFSFFWQQHNHPEYPYTNKTPDILLDINPGESSPECTENERSKQSITCNSLTPPCHSHNDVNAAIEDNCNVIRYDLTKPEVPSKHNAFLAVLTRRSSLLPENNPEIAPATPNPGNTDIPSDSDETQLETAETTENSPTSTTPALIIDTSQQIPTQKSTNPLQRFSRAVGQILTPKTPSLDTQAQNQPSATGNVPNTPTPVPNAPLTEEHHPNPTTRQENHPTFAYPPIHETFFDDNDDDDNHENDEDEPPQAPLASPDALTSSTRTDFTYPPIEDLTRTLLKYAKTANLRKLSYPTDLLSRRRQFNTFMDNLRIVCNISPWTRHVFDLWPKQISYSHPCIGTAIYNLIFTNISDPCQKHIIDCPPDARTAILTLRRHCAPLTQDHVERTRDAFCSIKQGHQEVATSYLNRIRTLTRDCYHAGIPNTDAEIIKRTIRGGSNHHFYAASYQRFDADIRRAELNDEELPPFAELESHLLNIDESRGLTLPSQNQRNYNQHANSARPSFSSHTFQPRQGTTRIFTSRQQQAFSSTMRPYTSTNNRPQNRPNTRPNNPSPAQPRPNHDRRPTTHQARPFQQQNRGTRPPFRPTSSNNTNQRRPPNSNNAARQNPSTSNTANIVCNNCGRLGHYANRCITANRRPQTSNNNRGGQPNRNTNNENAAPRNQRAYFITDSTPSQSNAYHHQAYMAFSDYQTTLHGPQTVTSWPDTNTPQMEINRALLRNDFLPTAPQAPPNTGSTELFPDDPLSTHQKFGPPNLNNWLPDSGATCHYTPVFSNLRDVETCHIPVSLADGTTKISTFKGTTDCYFTTDEGQRSILGLTDVYFIEGLSHRLLSLTAISATQNFTVIIRNRATTICFPNNSKYTWPLLLHELPAQQAFSTMSQPENATPPSETTFSPAFEQHVDTTQQHDTSRTTTSLPLETMSRRLAHRNFRNLMTGSLHNAWNDHTLSPAIDKNTWPIRISISQKHARSKIPLRQGSEPFHQLHLDLMRNPFRFGITTATNYSAYLFIVTTPGKLTGWIGLPTESTASIITALKSWLTQTELLGQTKSVRFIRTDAGSAFTSSKFIEACNDLGIKVEAAAPEHQEMNGICEAKWREVHNTANILLNTAQLGGAFFHHAHAYAIHIVNSCPAKNVTDQNGNPTTPYQYSFGRKPSL</sequence>
<evidence type="ECO:0000259" key="4">
    <source>
        <dbReference type="PROSITE" id="PS50994"/>
    </source>
</evidence>
<dbReference type="SUPFAM" id="SSF53098">
    <property type="entry name" value="Ribonuclease H-like"/>
    <property type="match status" value="1"/>
</dbReference>
<dbReference type="Gene3D" id="3.30.420.10">
    <property type="entry name" value="Ribonuclease H-like superfamily/Ribonuclease H"/>
    <property type="match status" value="1"/>
</dbReference>
<feature type="non-terminal residue" evidence="5">
    <location>
        <position position="2279"/>
    </location>
</feature>
<dbReference type="InterPro" id="IPR036397">
    <property type="entry name" value="RNaseH_sf"/>
</dbReference>
<feature type="compositionally biased region" description="Polar residues" evidence="2">
    <location>
        <begin position="1691"/>
        <end position="1703"/>
    </location>
</feature>
<dbReference type="EMBL" id="LJOW01000205">
    <property type="protein sequence ID" value="OBQ39142.1"/>
    <property type="molecule type" value="Genomic_DNA"/>
</dbReference>
<gene>
    <name evidence="5" type="ORF">AN484_23600</name>
</gene>
<dbReference type="InterPro" id="IPR039537">
    <property type="entry name" value="Retrotran_Ty1/copia-like"/>
</dbReference>
<dbReference type="SUPFAM" id="SSF57756">
    <property type="entry name" value="Retrovirus zinc finger-like domains"/>
    <property type="match status" value="1"/>
</dbReference>
<feature type="region of interest" description="Disordered" evidence="2">
    <location>
        <begin position="1"/>
        <end position="46"/>
    </location>
</feature>
<feature type="region of interest" description="Disordered" evidence="2">
    <location>
        <begin position="1758"/>
        <end position="1784"/>
    </location>
</feature>
<feature type="compositionally biased region" description="Low complexity" evidence="2">
    <location>
        <begin position="14"/>
        <end position="24"/>
    </location>
</feature>
<feature type="region of interest" description="Disordered" evidence="2">
    <location>
        <begin position="1609"/>
        <end position="1736"/>
    </location>
</feature>
<evidence type="ECO:0000313" key="5">
    <source>
        <dbReference type="EMBL" id="OBQ39142.1"/>
    </source>
</evidence>
<keyword evidence="1" id="KW-0378">Hydrolase</keyword>
<proteinExistence type="predicted"/>
<feature type="non-terminal residue" evidence="5">
    <location>
        <position position="1"/>
    </location>
</feature>
<dbReference type="Pfam" id="PF22936">
    <property type="entry name" value="Pol_BBD"/>
    <property type="match status" value="1"/>
</dbReference>
<dbReference type="PROSITE" id="PS50994">
    <property type="entry name" value="INTEGRASE"/>
    <property type="match status" value="1"/>
</dbReference>
<dbReference type="GO" id="GO:0006508">
    <property type="term" value="P:proteolysis"/>
    <property type="evidence" value="ECO:0007669"/>
    <property type="project" value="UniProtKB-KW"/>
</dbReference>
<dbReference type="GO" id="GO:0008270">
    <property type="term" value="F:zinc ion binding"/>
    <property type="evidence" value="ECO:0007669"/>
    <property type="project" value="InterPro"/>
</dbReference>
<dbReference type="InterPro" id="IPR001878">
    <property type="entry name" value="Znf_CCHC"/>
</dbReference>
<feature type="region of interest" description="Disordered" evidence="2">
    <location>
        <begin position="1298"/>
        <end position="1391"/>
    </location>
</feature>
<feature type="compositionally biased region" description="Polar residues" evidence="2">
    <location>
        <begin position="1270"/>
        <end position="1284"/>
    </location>
</feature>
<feature type="compositionally biased region" description="Polar residues" evidence="2">
    <location>
        <begin position="25"/>
        <end position="38"/>
    </location>
</feature>
<dbReference type="GO" id="GO:0003676">
    <property type="term" value="F:nucleic acid binding"/>
    <property type="evidence" value="ECO:0007669"/>
    <property type="project" value="InterPro"/>
</dbReference>
<evidence type="ECO:0000256" key="1">
    <source>
        <dbReference type="ARBA" id="ARBA00022670"/>
    </source>
</evidence>
<evidence type="ECO:0008006" key="7">
    <source>
        <dbReference type="Google" id="ProtNLM"/>
    </source>
</evidence>
<feature type="domain" description="Integrase catalytic" evidence="4">
    <location>
        <begin position="2099"/>
        <end position="2276"/>
    </location>
</feature>
<dbReference type="InterPro" id="IPR036875">
    <property type="entry name" value="Znf_CCHC_sf"/>
</dbReference>
<comment type="caution">
    <text evidence="5">The sequence shown here is derived from an EMBL/GenBank/DDBJ whole genome shotgun (WGS) entry which is preliminary data.</text>
</comment>
<dbReference type="Proteomes" id="UP000092093">
    <property type="component" value="Unassembled WGS sequence"/>
</dbReference>
<feature type="region of interest" description="Disordered" evidence="2">
    <location>
        <begin position="84"/>
        <end position="110"/>
    </location>
</feature>
<feature type="compositionally biased region" description="Polar residues" evidence="2">
    <location>
        <begin position="1609"/>
        <end position="1658"/>
    </location>
</feature>
<dbReference type="InterPro" id="IPR001584">
    <property type="entry name" value="Integrase_cat-core"/>
</dbReference>
<feature type="compositionally biased region" description="Basic and acidic residues" evidence="2">
    <location>
        <begin position="1"/>
        <end position="13"/>
    </location>
</feature>
<reference evidence="5 6" key="1">
    <citation type="submission" date="2015-09" db="EMBL/GenBank/DDBJ databases">
        <title>Aphanizomenon flos-aquae WA102.</title>
        <authorList>
            <person name="Driscoll C."/>
        </authorList>
    </citation>
    <scope>NUCLEOTIDE SEQUENCE [LARGE SCALE GENOMIC DNA]</scope>
    <source>
        <strain evidence="5">WA102</strain>
    </source>
</reference>
<dbReference type="GO" id="GO:0015074">
    <property type="term" value="P:DNA integration"/>
    <property type="evidence" value="ECO:0007669"/>
    <property type="project" value="InterPro"/>
</dbReference>
<evidence type="ECO:0000313" key="6">
    <source>
        <dbReference type="Proteomes" id="UP000092093"/>
    </source>
</evidence>
<name>A0A1B7WPT7_APHFL</name>
<protein>
    <recommendedName>
        <fullName evidence="7">CCHC-type domain-containing protein</fullName>
    </recommendedName>
</protein>
<dbReference type="InterPro" id="IPR012337">
    <property type="entry name" value="RNaseH-like_sf"/>
</dbReference>
<dbReference type="PANTHER" id="PTHR42648">
    <property type="entry name" value="TRANSPOSASE, PUTATIVE-RELATED"/>
    <property type="match status" value="1"/>
</dbReference>
<organism evidence="5 6">
    <name type="scientific">Aphanizomenon flos-aquae WA102</name>
    <dbReference type="NCBI Taxonomy" id="1710896"/>
    <lineage>
        <taxon>Bacteria</taxon>
        <taxon>Bacillati</taxon>
        <taxon>Cyanobacteriota</taxon>
        <taxon>Cyanophyceae</taxon>
        <taxon>Nostocales</taxon>
        <taxon>Aphanizomenonaceae</taxon>
        <taxon>Aphanizomenon</taxon>
    </lineage>
</organism>
<dbReference type="GO" id="GO:0008233">
    <property type="term" value="F:peptidase activity"/>
    <property type="evidence" value="ECO:0007669"/>
    <property type="project" value="UniProtKB-KW"/>
</dbReference>
<feature type="compositionally biased region" description="Low complexity" evidence="2">
    <location>
        <begin position="1252"/>
        <end position="1266"/>
    </location>
</feature>
<keyword evidence="1" id="KW-0645">Protease</keyword>
<feature type="domain" description="CCHC-type" evidence="3">
    <location>
        <begin position="1742"/>
        <end position="1755"/>
    </location>
</feature>
<dbReference type="PROSITE" id="PS50158">
    <property type="entry name" value="ZF_CCHC"/>
    <property type="match status" value="1"/>
</dbReference>
<feature type="compositionally biased region" description="Polar residues" evidence="2">
    <location>
        <begin position="1710"/>
        <end position="1736"/>
    </location>
</feature>
<feature type="compositionally biased region" description="Polar residues" evidence="2">
    <location>
        <begin position="1760"/>
        <end position="1781"/>
    </location>
</feature>